<protein>
    <submittedName>
        <fullName evidence="1">Uncharacterized protein</fullName>
    </submittedName>
</protein>
<evidence type="ECO:0000313" key="1">
    <source>
        <dbReference type="EMBL" id="KAJ3006085.1"/>
    </source>
</evidence>
<dbReference type="Proteomes" id="UP001144978">
    <property type="component" value="Unassembled WGS sequence"/>
</dbReference>
<evidence type="ECO:0000313" key="2">
    <source>
        <dbReference type="Proteomes" id="UP001144978"/>
    </source>
</evidence>
<reference evidence="1" key="1">
    <citation type="submission" date="2022-08" db="EMBL/GenBank/DDBJ databases">
        <title>Genome Sequence of Pycnoporus sanguineus.</title>
        <authorList>
            <person name="Buettner E."/>
        </authorList>
    </citation>
    <scope>NUCLEOTIDE SEQUENCE</scope>
    <source>
        <strain evidence="1">CG-C14</strain>
    </source>
</reference>
<organism evidence="1 2">
    <name type="scientific">Trametes sanguinea</name>
    <dbReference type="NCBI Taxonomy" id="158606"/>
    <lineage>
        <taxon>Eukaryota</taxon>
        <taxon>Fungi</taxon>
        <taxon>Dikarya</taxon>
        <taxon>Basidiomycota</taxon>
        <taxon>Agaricomycotina</taxon>
        <taxon>Agaricomycetes</taxon>
        <taxon>Polyporales</taxon>
        <taxon>Polyporaceae</taxon>
        <taxon>Trametes</taxon>
    </lineage>
</organism>
<sequence>MPSSAKGRRGGRKAAKKSSKENSSASRAPAEAQQNDASVSQTSAIAVKKEPAMKAKRSRKTRVKHAPRPDNIFPVEVWSMILKYLLGIGGEREIARMAYLSSGIRYEAESILYHSPKLIQEHQMTQFSETVISCSRRALSVRTLMFKPLYDSDSAEISEALMSALPTMQKLTRLQLLCRAPTPYYGNQVIGALHGSRPPLKYMRGLLVQLNELNIEILRGLSDLEEARFVSSEEQGDLQKISQLHFPKLRTLESDIMSFGGLRASLGSVTHLSITSPLDHATLDDVLQLLGKQLISLYVRRELGDYDGRMYPKLPWAKLKKLKYLRIDDRGRQVRCIPGEHEGLHTRQIPPALHTLVWLPTWTHGSMRAASTFAPGDTTENREEDIYDFAWHCLTDWPTLWRVLYGYGRRIDNLIQCTMDSHGVLHEKQASMRQRGHNGWLDVV</sequence>
<proteinExistence type="predicted"/>
<name>A0ACC1Q2J7_9APHY</name>
<comment type="caution">
    <text evidence="1">The sequence shown here is derived from an EMBL/GenBank/DDBJ whole genome shotgun (WGS) entry which is preliminary data.</text>
</comment>
<accession>A0ACC1Q2J7</accession>
<gene>
    <name evidence="1" type="ORF">NUW54_g4066</name>
</gene>
<keyword evidence="2" id="KW-1185">Reference proteome</keyword>
<dbReference type="EMBL" id="JANSHE010000899">
    <property type="protein sequence ID" value="KAJ3006085.1"/>
    <property type="molecule type" value="Genomic_DNA"/>
</dbReference>